<sequence length="357" mass="38090">MLNILKKLAMAACVSLVAATAQAEPTKLGFIYPSPTGDVGWAKQLDLAREAVVKEFGDKVSTRVVENVAEGPDAGRVINQMISDGAKFVVLGSFGYFNDGLRLARQFPDVAFLHASGFKQSKNFGTFTARNYEGFYLAGMAGGMVTKSNTLGIVAAFAVPEVVAEVNAIALAVKKVNPDAKIKIVWVNTWFDPAKEQDAARALISQGADVLFSLHQDTPSVVNVGQAQKVFVVNTNSDMTSHGPDAVLASVTTDWAKYFVKEVGDKLADNFNGTDFRGGIADGTVKVVAWNKAISADQMAQIKQAEADLTSGKMHVFAGPLRDQSGTERVAEGANLPDPDIFAMNWLVEGLDGSLPK</sequence>
<feature type="signal peptide" evidence="2">
    <location>
        <begin position="1"/>
        <end position="23"/>
    </location>
</feature>
<dbReference type="RefSeq" id="WP_109611240.1">
    <property type="nucleotide sequence ID" value="NZ_QGGG01000001.1"/>
</dbReference>
<dbReference type="SUPFAM" id="SSF53822">
    <property type="entry name" value="Periplasmic binding protein-like I"/>
    <property type="match status" value="1"/>
</dbReference>
<protein>
    <submittedName>
        <fullName evidence="4">Nucleoside-binding protein</fullName>
    </submittedName>
</protein>
<dbReference type="PANTHER" id="PTHR43208:SF1">
    <property type="entry name" value="ABC TRANSPORTER SUBSTRATE-BINDING PROTEIN"/>
    <property type="match status" value="1"/>
</dbReference>
<dbReference type="Proteomes" id="UP000245396">
    <property type="component" value="Unassembled WGS sequence"/>
</dbReference>
<accession>A0A316C8Y6</accession>
<comment type="caution">
    <text evidence="4">The sequence shown here is derived from an EMBL/GenBank/DDBJ whole genome shotgun (WGS) entry which is preliminary data.</text>
</comment>
<dbReference type="AlphaFoldDB" id="A0A316C8Y6"/>
<dbReference type="InterPro" id="IPR028082">
    <property type="entry name" value="Peripla_BP_I"/>
</dbReference>
<organism evidence="4 5">
    <name type="scientific">Pseudaminobacter salicylatoxidans</name>
    <dbReference type="NCBI Taxonomy" id="93369"/>
    <lineage>
        <taxon>Bacteria</taxon>
        <taxon>Pseudomonadati</taxon>
        <taxon>Pseudomonadota</taxon>
        <taxon>Alphaproteobacteria</taxon>
        <taxon>Hyphomicrobiales</taxon>
        <taxon>Phyllobacteriaceae</taxon>
        <taxon>Pseudaminobacter</taxon>
    </lineage>
</organism>
<keyword evidence="1 2" id="KW-0732">Signal</keyword>
<keyword evidence="5" id="KW-1185">Reference proteome</keyword>
<feature type="chain" id="PRO_5016277326" evidence="2">
    <location>
        <begin position="24"/>
        <end position="357"/>
    </location>
</feature>
<gene>
    <name evidence="4" type="ORF">C7441_10190</name>
</gene>
<name>A0A316C8Y6_PSESE</name>
<dbReference type="GO" id="GO:0005886">
    <property type="term" value="C:plasma membrane"/>
    <property type="evidence" value="ECO:0007669"/>
    <property type="project" value="InterPro"/>
</dbReference>
<dbReference type="CDD" id="cd19963">
    <property type="entry name" value="PBP1_BMP-like"/>
    <property type="match status" value="1"/>
</dbReference>
<reference evidence="4 5" key="1">
    <citation type="submission" date="2018-05" db="EMBL/GenBank/DDBJ databases">
        <title>Genomic Encyclopedia of Type Strains, Phase IV (KMG-IV): sequencing the most valuable type-strain genomes for metagenomic binning, comparative biology and taxonomic classification.</title>
        <authorList>
            <person name="Goeker M."/>
        </authorList>
    </citation>
    <scope>NUCLEOTIDE SEQUENCE [LARGE SCALE GENOMIC DNA]</scope>
    <source>
        <strain evidence="4 5">DSM 6986</strain>
    </source>
</reference>
<evidence type="ECO:0000256" key="1">
    <source>
        <dbReference type="ARBA" id="ARBA00022729"/>
    </source>
</evidence>
<dbReference type="Gene3D" id="3.40.50.2300">
    <property type="match status" value="2"/>
</dbReference>
<dbReference type="Pfam" id="PF02608">
    <property type="entry name" value="Bmp"/>
    <property type="match status" value="1"/>
</dbReference>
<dbReference type="InterPro" id="IPR052910">
    <property type="entry name" value="ABC-Purine-Binding"/>
</dbReference>
<evidence type="ECO:0000256" key="2">
    <source>
        <dbReference type="SAM" id="SignalP"/>
    </source>
</evidence>
<evidence type="ECO:0000259" key="3">
    <source>
        <dbReference type="Pfam" id="PF02608"/>
    </source>
</evidence>
<feature type="domain" description="ABC transporter substrate-binding protein PnrA-like" evidence="3">
    <location>
        <begin position="27"/>
        <end position="306"/>
    </location>
</feature>
<dbReference type="PANTHER" id="PTHR43208">
    <property type="entry name" value="ABC TRANSPORTER SUBSTRATE-BINDING PROTEIN"/>
    <property type="match status" value="1"/>
</dbReference>
<dbReference type="OrthoDB" id="9781639at2"/>
<dbReference type="EMBL" id="QGGG01000001">
    <property type="protein sequence ID" value="PWJ86211.1"/>
    <property type="molecule type" value="Genomic_DNA"/>
</dbReference>
<proteinExistence type="predicted"/>
<dbReference type="InterPro" id="IPR003760">
    <property type="entry name" value="PnrA-like"/>
</dbReference>
<dbReference type="STRING" id="1192868.GCA_000304395_04332"/>
<evidence type="ECO:0000313" key="5">
    <source>
        <dbReference type="Proteomes" id="UP000245396"/>
    </source>
</evidence>
<evidence type="ECO:0000313" key="4">
    <source>
        <dbReference type="EMBL" id="PWJ86211.1"/>
    </source>
</evidence>